<dbReference type="GO" id="GO:0016787">
    <property type="term" value="F:hydrolase activity"/>
    <property type="evidence" value="ECO:0007669"/>
    <property type="project" value="UniProtKB-KW"/>
</dbReference>
<dbReference type="InterPro" id="IPR029033">
    <property type="entry name" value="His_PPase_superfam"/>
</dbReference>
<evidence type="ECO:0000313" key="3">
    <source>
        <dbReference type="Proteomes" id="UP000646053"/>
    </source>
</evidence>
<dbReference type="Pfam" id="PF00300">
    <property type="entry name" value="His_Phos_1"/>
    <property type="match status" value="1"/>
</dbReference>
<dbReference type="AlphaFoldDB" id="A0A8J7Z0R9"/>
<accession>A0A8J7Z0R9</accession>
<name>A0A8J7Z0R9_9CYAN</name>
<dbReference type="Proteomes" id="UP000646053">
    <property type="component" value="Unassembled WGS sequence"/>
</dbReference>
<keyword evidence="1" id="KW-0378">Hydrolase</keyword>
<proteinExistence type="predicted"/>
<protein>
    <submittedName>
        <fullName evidence="2">Histidine phosphatase family protein</fullName>
    </submittedName>
</protein>
<evidence type="ECO:0000256" key="1">
    <source>
        <dbReference type="ARBA" id="ARBA00022801"/>
    </source>
</evidence>
<keyword evidence="3" id="KW-1185">Reference proteome</keyword>
<sequence length="230" mass="24866">MPAAAKSIDLLSQPGSIDAIAPSPFRLLATEQGGTVSQGGDQKPEFKSKVSGSALGSALQEGGHIIFFRHAQTDKDYADQADPKIDLKSCATQRTLSEVGWKQARMIGQAFQTLKIPVGRVFASDYCRAWQTADLAFGRYEKNSRLNFLPFEDYTDAQVAQMKAAIMPLLTAVPATGTNTVIVGHDDVFESATGIYPEPQGVAYILKPNGQEGFDLIANVMPDAWDNLKP</sequence>
<dbReference type="InterPro" id="IPR013078">
    <property type="entry name" value="His_Pase_superF_clade-1"/>
</dbReference>
<gene>
    <name evidence="2" type="ORF">GS601_11985</name>
</gene>
<organism evidence="2 3">
    <name type="scientific">Myxacorys almedinensis A</name>
    <dbReference type="NCBI Taxonomy" id="2690445"/>
    <lineage>
        <taxon>Bacteria</taxon>
        <taxon>Bacillati</taxon>
        <taxon>Cyanobacteriota</taxon>
        <taxon>Cyanophyceae</taxon>
        <taxon>Leptolyngbyales</taxon>
        <taxon>Leptolyngbyaceae</taxon>
        <taxon>Myxacorys</taxon>
        <taxon>Myxacorys almedinensis</taxon>
    </lineage>
</organism>
<dbReference type="PANTHER" id="PTHR20935">
    <property type="entry name" value="PHOSPHOGLYCERATE MUTASE-RELATED"/>
    <property type="match status" value="1"/>
</dbReference>
<dbReference type="InterPro" id="IPR051021">
    <property type="entry name" value="Mito_Ser/Thr_phosphatase"/>
</dbReference>
<dbReference type="NCBIfam" id="NF004841">
    <property type="entry name" value="PRK06193.1-1"/>
    <property type="match status" value="1"/>
</dbReference>
<dbReference type="EMBL" id="WVIE01000012">
    <property type="protein sequence ID" value="NDJ17999.1"/>
    <property type="molecule type" value="Genomic_DNA"/>
</dbReference>
<reference evidence="2" key="1">
    <citation type="submission" date="2019-12" db="EMBL/GenBank/DDBJ databases">
        <title>High-Quality draft genome sequences of three cyanobacteria isolated from the limestone walls of the Old Cathedral of Coimbra.</title>
        <authorList>
            <person name="Tiago I."/>
            <person name="Soares F."/>
            <person name="Portugal A."/>
        </authorList>
    </citation>
    <scope>NUCLEOTIDE SEQUENCE</scope>
    <source>
        <strain evidence="2">A</strain>
    </source>
</reference>
<comment type="caution">
    <text evidence="2">The sequence shown here is derived from an EMBL/GenBank/DDBJ whole genome shotgun (WGS) entry which is preliminary data.</text>
</comment>
<dbReference type="SUPFAM" id="SSF53254">
    <property type="entry name" value="Phosphoglycerate mutase-like"/>
    <property type="match status" value="1"/>
</dbReference>
<evidence type="ECO:0000313" key="2">
    <source>
        <dbReference type="EMBL" id="NDJ17999.1"/>
    </source>
</evidence>
<dbReference type="Gene3D" id="3.40.50.1240">
    <property type="entry name" value="Phosphoglycerate mutase-like"/>
    <property type="match status" value="1"/>
</dbReference>
<dbReference type="CDD" id="cd07067">
    <property type="entry name" value="HP_PGM_like"/>
    <property type="match status" value="1"/>
</dbReference>
<dbReference type="PANTHER" id="PTHR20935:SF1">
    <property type="entry name" value="SLL1549 PROTEIN"/>
    <property type="match status" value="1"/>
</dbReference>